<dbReference type="Proteomes" id="UP000193427">
    <property type="component" value="Chromosome"/>
</dbReference>
<evidence type="ECO:0000259" key="6">
    <source>
        <dbReference type="Pfam" id="PF02826"/>
    </source>
</evidence>
<accession>A0A1W6LH48</accession>
<keyword evidence="8" id="KW-1185">Reference proteome</keyword>
<dbReference type="Pfam" id="PF00389">
    <property type="entry name" value="2-Hacid_dh"/>
    <property type="match status" value="1"/>
</dbReference>
<evidence type="ECO:0000256" key="1">
    <source>
        <dbReference type="ARBA" id="ARBA00022857"/>
    </source>
</evidence>
<sequence>MSTRPRVLQHGRLLPELEQELAADCDLTLLPPVAERAAFLAARGPEFTGLVTSGAFGADAALIGALPSLKVISSFGVGTDALDLAEAARRGIAVGNTPDVLNDCVADLAMALVLDVARGVTAADRFLRRGDWMNGRFRLAQRVSGRRLGIVGLGRIGRTIAKRAGGFDMDIRYHSRRVVADAPWQHEPSLTALASWCDFLVVIVSGGAETRHLISADVLDALGPQGFLINVARGSVVDEVALVKALQEGRIAGAGLDVFDREPNVPTELIAMDNVVLLPHVASGTEQTRRAMADLVRENLRAFYRDGRVLTSAL</sequence>
<dbReference type="EMBL" id="CP015118">
    <property type="protein sequence ID" value="ARN23559.1"/>
    <property type="molecule type" value="Genomic_DNA"/>
</dbReference>
<dbReference type="PANTHER" id="PTHR10996:SF178">
    <property type="entry name" value="2-HYDROXYACID DEHYDROGENASE YGL185C-RELATED"/>
    <property type="match status" value="1"/>
</dbReference>
<evidence type="ECO:0000256" key="4">
    <source>
        <dbReference type="RuleBase" id="RU003719"/>
    </source>
</evidence>
<dbReference type="GO" id="GO:0051287">
    <property type="term" value="F:NAD binding"/>
    <property type="evidence" value="ECO:0007669"/>
    <property type="project" value="InterPro"/>
</dbReference>
<keyword evidence="2 4" id="KW-0560">Oxidoreductase</keyword>
<dbReference type="InterPro" id="IPR050223">
    <property type="entry name" value="D-isomer_2-hydroxyacid_DH"/>
</dbReference>
<protein>
    <submittedName>
        <fullName evidence="7">Hydroxyacid dehydrogenase</fullName>
    </submittedName>
</protein>
<feature type="domain" description="D-isomer specific 2-hydroxyacid dehydrogenase NAD-binding" evidence="6">
    <location>
        <begin position="110"/>
        <end position="282"/>
    </location>
</feature>
<keyword evidence="3" id="KW-0520">NAD</keyword>
<dbReference type="SUPFAM" id="SSF52283">
    <property type="entry name" value="Formate/glycerate dehydrogenase catalytic domain-like"/>
    <property type="match status" value="1"/>
</dbReference>
<dbReference type="PROSITE" id="PS00065">
    <property type="entry name" value="D_2_HYDROXYACID_DH_1"/>
    <property type="match status" value="1"/>
</dbReference>
<proteinExistence type="inferred from homology"/>
<keyword evidence="1" id="KW-0521">NADP</keyword>
<dbReference type="InterPro" id="IPR036291">
    <property type="entry name" value="NAD(P)-bd_dom_sf"/>
</dbReference>
<evidence type="ECO:0000256" key="2">
    <source>
        <dbReference type="ARBA" id="ARBA00023002"/>
    </source>
</evidence>
<evidence type="ECO:0000259" key="5">
    <source>
        <dbReference type="Pfam" id="PF00389"/>
    </source>
</evidence>
<dbReference type="FunFam" id="3.40.50.720:FF:000213">
    <property type="entry name" value="Putative 2-hydroxyacid dehydrogenase"/>
    <property type="match status" value="1"/>
</dbReference>
<dbReference type="InterPro" id="IPR006139">
    <property type="entry name" value="D-isomer_2_OHA_DH_cat_dom"/>
</dbReference>
<evidence type="ECO:0000256" key="3">
    <source>
        <dbReference type="ARBA" id="ARBA00023027"/>
    </source>
</evidence>
<dbReference type="Gene3D" id="3.40.50.720">
    <property type="entry name" value="NAD(P)-binding Rossmann-like Domain"/>
    <property type="match status" value="2"/>
</dbReference>
<dbReference type="PANTHER" id="PTHR10996">
    <property type="entry name" value="2-HYDROXYACID DEHYDROGENASE-RELATED"/>
    <property type="match status" value="1"/>
</dbReference>
<dbReference type="KEGG" id="rgu:A4W93_28720"/>
<dbReference type="OrthoDB" id="9805416at2"/>
<dbReference type="GO" id="GO:0005829">
    <property type="term" value="C:cytosol"/>
    <property type="evidence" value="ECO:0007669"/>
    <property type="project" value="TreeGrafter"/>
</dbReference>
<dbReference type="GO" id="GO:0016618">
    <property type="term" value="F:hydroxypyruvate reductase [NAD(P)H] activity"/>
    <property type="evidence" value="ECO:0007669"/>
    <property type="project" value="TreeGrafter"/>
</dbReference>
<dbReference type="InterPro" id="IPR029752">
    <property type="entry name" value="D-isomer_DH_CS1"/>
</dbReference>
<reference evidence="7 8" key="1">
    <citation type="submission" date="2016-04" db="EMBL/GenBank/DDBJ databases">
        <title>Complete genome sequence of natural rubber-degrading, novel Gram-negative bacterium, Rhizobacter gummiphilus strain NS21.</title>
        <authorList>
            <person name="Tabata M."/>
            <person name="Kasai D."/>
            <person name="Fukuda M."/>
        </authorList>
    </citation>
    <scope>NUCLEOTIDE SEQUENCE [LARGE SCALE GENOMIC DNA]</scope>
    <source>
        <strain evidence="7 8">NS21</strain>
    </source>
</reference>
<dbReference type="InterPro" id="IPR006140">
    <property type="entry name" value="D-isomer_DH_NAD-bd"/>
</dbReference>
<evidence type="ECO:0000313" key="7">
    <source>
        <dbReference type="EMBL" id="ARN23559.1"/>
    </source>
</evidence>
<dbReference type="SUPFAM" id="SSF51735">
    <property type="entry name" value="NAD(P)-binding Rossmann-fold domains"/>
    <property type="match status" value="1"/>
</dbReference>
<gene>
    <name evidence="7" type="ORF">A4W93_28720</name>
</gene>
<dbReference type="Pfam" id="PF02826">
    <property type="entry name" value="2-Hacid_dh_C"/>
    <property type="match status" value="1"/>
</dbReference>
<dbReference type="GO" id="GO:0030267">
    <property type="term" value="F:glyoxylate reductase (NADPH) activity"/>
    <property type="evidence" value="ECO:0007669"/>
    <property type="project" value="TreeGrafter"/>
</dbReference>
<organism evidence="7 8">
    <name type="scientific">Piscinibacter gummiphilus</name>
    <dbReference type="NCBI Taxonomy" id="946333"/>
    <lineage>
        <taxon>Bacteria</taxon>
        <taxon>Pseudomonadati</taxon>
        <taxon>Pseudomonadota</taxon>
        <taxon>Betaproteobacteria</taxon>
        <taxon>Burkholderiales</taxon>
        <taxon>Sphaerotilaceae</taxon>
        <taxon>Piscinibacter</taxon>
    </lineage>
</organism>
<dbReference type="CDD" id="cd12156">
    <property type="entry name" value="HPPR"/>
    <property type="match status" value="1"/>
</dbReference>
<comment type="similarity">
    <text evidence="4">Belongs to the D-isomer specific 2-hydroxyacid dehydrogenase family.</text>
</comment>
<feature type="domain" description="D-isomer specific 2-hydroxyacid dehydrogenase catalytic" evidence="5">
    <location>
        <begin position="40"/>
        <end position="309"/>
    </location>
</feature>
<name>A0A1W6LH48_9BURK</name>
<evidence type="ECO:0000313" key="8">
    <source>
        <dbReference type="Proteomes" id="UP000193427"/>
    </source>
</evidence>
<dbReference type="STRING" id="946333.A4W93_28720"/>
<dbReference type="AlphaFoldDB" id="A0A1W6LH48"/>
<dbReference type="RefSeq" id="WP_085753886.1">
    <property type="nucleotide sequence ID" value="NZ_BSPR01000017.1"/>
</dbReference>